<dbReference type="CDD" id="cd17546">
    <property type="entry name" value="REC_hyHK_CKI1_RcsC-like"/>
    <property type="match status" value="1"/>
</dbReference>
<dbReference type="NCBIfam" id="TIGR00229">
    <property type="entry name" value="sensory_box"/>
    <property type="match status" value="1"/>
</dbReference>
<dbReference type="EC" id="2.7.13.3" evidence="3"/>
<evidence type="ECO:0000256" key="9">
    <source>
        <dbReference type="ARBA" id="ARBA00022840"/>
    </source>
</evidence>
<dbReference type="SMART" id="SM00387">
    <property type="entry name" value="HATPase_c"/>
    <property type="match status" value="1"/>
</dbReference>
<dbReference type="SUPFAM" id="SSF47384">
    <property type="entry name" value="Homodimeric domain of signal transducing histidine kinase"/>
    <property type="match status" value="1"/>
</dbReference>
<keyword evidence="9" id="KW-0067">ATP-binding</keyword>
<dbReference type="SUPFAM" id="SSF55874">
    <property type="entry name" value="ATPase domain of HSP90 chaperone/DNA topoisomerase II/histidine kinase"/>
    <property type="match status" value="1"/>
</dbReference>
<keyword evidence="17" id="KW-0175">Coiled coil</keyword>
<evidence type="ECO:0000259" key="21">
    <source>
        <dbReference type="PROSITE" id="PS50112"/>
    </source>
</evidence>
<evidence type="ECO:0000256" key="6">
    <source>
        <dbReference type="ARBA" id="ARBA00022729"/>
    </source>
</evidence>
<comment type="subcellular location">
    <subcellularLocation>
        <location evidence="2">Membrane</location>
    </subcellularLocation>
</comment>
<name>A0A1E7WCJ1_9BURK</name>
<dbReference type="SMART" id="SM00388">
    <property type="entry name" value="HisKA"/>
    <property type="match status" value="1"/>
</dbReference>
<dbReference type="SMART" id="SM00448">
    <property type="entry name" value="REC"/>
    <property type="match status" value="1"/>
</dbReference>
<evidence type="ECO:0000256" key="8">
    <source>
        <dbReference type="ARBA" id="ARBA00022777"/>
    </source>
</evidence>
<dbReference type="CDD" id="cd00082">
    <property type="entry name" value="HisKA"/>
    <property type="match status" value="1"/>
</dbReference>
<dbReference type="Gene3D" id="6.10.340.10">
    <property type="match status" value="1"/>
</dbReference>
<evidence type="ECO:0000256" key="5">
    <source>
        <dbReference type="ARBA" id="ARBA00022679"/>
    </source>
</evidence>
<feature type="domain" description="HAMP" evidence="22">
    <location>
        <begin position="324"/>
        <end position="387"/>
    </location>
</feature>
<feature type="coiled-coil region" evidence="17">
    <location>
        <begin position="375"/>
        <end position="402"/>
    </location>
</feature>
<dbReference type="InterPro" id="IPR001789">
    <property type="entry name" value="Sig_transdc_resp-reg_receiver"/>
</dbReference>
<dbReference type="Gene3D" id="3.40.50.2300">
    <property type="match status" value="1"/>
</dbReference>
<feature type="modified residue" description="4-aspartylphosphate" evidence="16">
    <location>
        <position position="992"/>
    </location>
</feature>
<evidence type="ECO:0000256" key="1">
    <source>
        <dbReference type="ARBA" id="ARBA00000085"/>
    </source>
</evidence>
<evidence type="ECO:0000256" key="7">
    <source>
        <dbReference type="ARBA" id="ARBA00022741"/>
    </source>
</evidence>
<dbReference type="InterPro" id="IPR003594">
    <property type="entry name" value="HATPase_dom"/>
</dbReference>
<proteinExistence type="predicted"/>
<dbReference type="Proteomes" id="UP000175989">
    <property type="component" value="Unassembled WGS sequence"/>
</dbReference>
<evidence type="ECO:0000259" key="22">
    <source>
        <dbReference type="PROSITE" id="PS50885"/>
    </source>
</evidence>
<dbReference type="EMBL" id="LROM01000127">
    <property type="protein sequence ID" value="OEZ95016.1"/>
    <property type="molecule type" value="Genomic_DNA"/>
</dbReference>
<feature type="domain" description="PAS" evidence="21">
    <location>
        <begin position="431"/>
        <end position="501"/>
    </location>
</feature>
<dbReference type="GO" id="GO:0005524">
    <property type="term" value="F:ATP binding"/>
    <property type="evidence" value="ECO:0007669"/>
    <property type="project" value="UniProtKB-KW"/>
</dbReference>
<dbReference type="FunFam" id="3.30.565.10:FF:000010">
    <property type="entry name" value="Sensor histidine kinase RcsC"/>
    <property type="match status" value="1"/>
</dbReference>
<feature type="transmembrane region" description="Helical" evidence="18">
    <location>
        <begin position="304"/>
        <end position="323"/>
    </location>
</feature>
<dbReference type="PRINTS" id="PR00344">
    <property type="entry name" value="BCTRLSENSOR"/>
</dbReference>
<evidence type="ECO:0000256" key="13">
    <source>
        <dbReference type="ARBA" id="ARBA00064003"/>
    </source>
</evidence>
<feature type="domain" description="Histidine kinase" evidence="19">
    <location>
        <begin position="572"/>
        <end position="788"/>
    </location>
</feature>
<dbReference type="PROSITE" id="PS50885">
    <property type="entry name" value="HAMP"/>
    <property type="match status" value="1"/>
</dbReference>
<dbReference type="InterPro" id="IPR011006">
    <property type="entry name" value="CheY-like_superfamily"/>
</dbReference>
<dbReference type="GO" id="GO:0016020">
    <property type="term" value="C:membrane"/>
    <property type="evidence" value="ECO:0007669"/>
    <property type="project" value="UniProtKB-SubCell"/>
</dbReference>
<keyword evidence="6" id="KW-0732">Signal</keyword>
<dbReference type="InterPro" id="IPR000014">
    <property type="entry name" value="PAS"/>
</dbReference>
<evidence type="ECO:0000313" key="23">
    <source>
        <dbReference type="EMBL" id="OEZ95016.1"/>
    </source>
</evidence>
<keyword evidence="10" id="KW-0902">Two-component regulatory system</keyword>
<evidence type="ECO:0000256" key="18">
    <source>
        <dbReference type="SAM" id="Phobius"/>
    </source>
</evidence>
<evidence type="ECO:0000259" key="20">
    <source>
        <dbReference type="PROSITE" id="PS50110"/>
    </source>
</evidence>
<protein>
    <recommendedName>
        <fullName evidence="14">Sensory/regulatory protein RpfC</fullName>
        <ecNumber evidence="3">2.7.13.3</ecNumber>
    </recommendedName>
    <alternativeName>
        <fullName evidence="15">Virulence sensor protein BvgS</fullName>
    </alternativeName>
</protein>
<keyword evidence="18" id="KW-1133">Transmembrane helix</keyword>
<dbReference type="InterPro" id="IPR036890">
    <property type="entry name" value="HATPase_C_sf"/>
</dbReference>
<dbReference type="PATRIC" id="fig|762836.4.peg.4525"/>
<evidence type="ECO:0000256" key="16">
    <source>
        <dbReference type="PROSITE-ProRule" id="PRU00169"/>
    </source>
</evidence>
<evidence type="ECO:0000259" key="19">
    <source>
        <dbReference type="PROSITE" id="PS50109"/>
    </source>
</evidence>
<sequence length="1079" mass="114401">MSLRHSRRLPGLSTLLAIVIAAATLLVTGLMVWIVGGIATTDIKRTVGEILVERARTAADMIDDNMATRYLEVRQLAERIDRDPAYAGRAAEGRRELLEQVQTSAPQYAWIGVADAGGTVVASTGGMLEGVDISKRPWFSDAVKGIFVHDVHDAKLLAKHLPLDRGNPQRFVDLAFPVRLAEGKGTAAGVLGAHLSWGWIGQLGRMFNAPVADRPVEIMVLAADGTVLMGPDDAVGNVLDRLAPGALAASPVSSELQWVDGKRYITARCATHGKGDYPGMGWTVLARQQADSAYAHVVNMQRRIYQSGIALTLLFSVCGWLLARRLTAPLLKAAEAAAAIGATTDANAGATAGDNVATLSVRGGFYEVHTLTRAFDALLARLAQKRDELNTLNAALEHKVAQRTEALEASLAAKSHSEEQERAAQRKAQDSEKFLRTIADNSPALIAYLDQDQVYRFANDAHQRVLGIAPDAILGRHLAEVLGDDVYGVLRARIERVLEGTAMHFEEAFDRPGWPQHFMIDYIPDLDADGVVRGFHVLVTDISARKQIEIAQAANEKLAEAANRAKSEFVANMSHEIRTPMNAVLGASHLLGNTRLTGEQRGYLDLIESCGRSLLHIINDILDFSKIEAGKIQIEREAFDTHGLVEAAEAAMLSSGSKPGVELAIVVPADFPARLVGDAMRMRQIITNLVNNALKFTAAGEVVVSLALQGDLLEITVLDTGIGMSAAQQQRLFQPFEQADMSTSRKYGGTGLGLTISCKLVALMKGSIVVASEAGAGATFVVTLPVAAAGDGAPQRSEPAPPVAGALLFIDAHLASLRALLYSAAFHGLPAHSANTIDEAIALLNNNAAAGARIGVALVSAGLYAAAPERLRTAARAAGVQLVLMHAAAGPAFDAALFDGAVAKPVTRRAVSRLLAQLGDPGQRGDSGAPAATARPLAGRRLLLVEDNPINQLVASRLLELAGATPTVAENGRDALELLAMAQAPFDIILMDVQMPVMDGYEATRLLRERGVRTPILAMSAGVTQAERGECLAAGMDGFISKPVDAGQMIATIVEWLDRAGGVNGTNGTNDTNGANPTR</sequence>
<dbReference type="InterPro" id="IPR003661">
    <property type="entry name" value="HisK_dim/P_dom"/>
</dbReference>
<dbReference type="Pfam" id="PF02518">
    <property type="entry name" value="HATPase_c"/>
    <property type="match status" value="1"/>
</dbReference>
<accession>A0A1E7WCJ1</accession>
<feature type="domain" description="Response regulatory" evidence="20">
    <location>
        <begin position="941"/>
        <end position="1057"/>
    </location>
</feature>
<dbReference type="InterPro" id="IPR004358">
    <property type="entry name" value="Sig_transdc_His_kin-like_C"/>
</dbReference>
<evidence type="ECO:0000256" key="14">
    <source>
        <dbReference type="ARBA" id="ARBA00068150"/>
    </source>
</evidence>
<dbReference type="SUPFAM" id="SSF52172">
    <property type="entry name" value="CheY-like"/>
    <property type="match status" value="1"/>
</dbReference>
<comment type="caution">
    <text evidence="23">The sequence shown here is derived from an EMBL/GenBank/DDBJ whole genome shotgun (WGS) entry which is preliminary data.</text>
</comment>
<dbReference type="Pfam" id="PF00072">
    <property type="entry name" value="Response_reg"/>
    <property type="match status" value="1"/>
</dbReference>
<gene>
    <name evidence="23" type="primary">barA_8</name>
    <name evidence="23" type="ORF">DUPY_43980</name>
</gene>
<dbReference type="Gene3D" id="3.30.565.10">
    <property type="entry name" value="Histidine kinase-like ATPase, C-terminal domain"/>
    <property type="match status" value="1"/>
</dbReference>
<organism evidence="23 24">
    <name type="scientific">Duganella phyllosphaerae</name>
    <dbReference type="NCBI Taxonomy" id="762836"/>
    <lineage>
        <taxon>Bacteria</taxon>
        <taxon>Pseudomonadati</taxon>
        <taxon>Pseudomonadota</taxon>
        <taxon>Betaproteobacteria</taxon>
        <taxon>Burkholderiales</taxon>
        <taxon>Oxalobacteraceae</taxon>
        <taxon>Telluria group</taxon>
        <taxon>Duganella</taxon>
    </lineage>
</organism>
<keyword evidence="18" id="KW-0812">Transmembrane</keyword>
<dbReference type="SMART" id="SM00091">
    <property type="entry name" value="PAS"/>
    <property type="match status" value="1"/>
</dbReference>
<dbReference type="PROSITE" id="PS50112">
    <property type="entry name" value="PAS"/>
    <property type="match status" value="1"/>
</dbReference>
<dbReference type="PANTHER" id="PTHR45339">
    <property type="entry name" value="HYBRID SIGNAL TRANSDUCTION HISTIDINE KINASE J"/>
    <property type="match status" value="1"/>
</dbReference>
<dbReference type="Pfam" id="PF00512">
    <property type="entry name" value="HisKA"/>
    <property type="match status" value="1"/>
</dbReference>
<keyword evidence="18" id="KW-0472">Membrane</keyword>
<dbReference type="Gene3D" id="1.10.287.130">
    <property type="match status" value="1"/>
</dbReference>
<evidence type="ECO:0000256" key="12">
    <source>
        <dbReference type="ARBA" id="ARBA00058004"/>
    </source>
</evidence>
<comment type="function">
    <text evidence="12">Member of the two-component regulatory system BvgS/BvgA. Phosphorylates BvgA via a four-step phosphorelay in response to environmental signals.</text>
</comment>
<keyword evidence="5 23" id="KW-0808">Transferase</keyword>
<dbReference type="OrthoDB" id="9814866at2"/>
<dbReference type="Pfam" id="PF08448">
    <property type="entry name" value="PAS_4"/>
    <property type="match status" value="1"/>
</dbReference>
<keyword evidence="8 23" id="KW-0418">Kinase</keyword>
<dbReference type="PANTHER" id="PTHR45339:SF5">
    <property type="entry name" value="HISTIDINE KINASE"/>
    <property type="match status" value="1"/>
</dbReference>
<feature type="transmembrane region" description="Helical" evidence="18">
    <location>
        <begin position="12"/>
        <end position="35"/>
    </location>
</feature>
<evidence type="ECO:0000256" key="11">
    <source>
        <dbReference type="ARBA" id="ARBA00023026"/>
    </source>
</evidence>
<evidence type="ECO:0000313" key="24">
    <source>
        <dbReference type="Proteomes" id="UP000175989"/>
    </source>
</evidence>
<comment type="catalytic activity">
    <reaction evidence="1">
        <text>ATP + protein L-histidine = ADP + protein N-phospho-L-histidine.</text>
        <dbReference type="EC" id="2.7.13.3"/>
    </reaction>
</comment>
<dbReference type="CDD" id="cd16922">
    <property type="entry name" value="HATPase_EvgS-ArcB-TorS-like"/>
    <property type="match status" value="1"/>
</dbReference>
<dbReference type="AlphaFoldDB" id="A0A1E7WCJ1"/>
<dbReference type="PROSITE" id="PS50110">
    <property type="entry name" value="RESPONSE_REGULATORY"/>
    <property type="match status" value="1"/>
</dbReference>
<dbReference type="RefSeq" id="WP_070251106.1">
    <property type="nucleotide sequence ID" value="NZ_LROM01000127.1"/>
</dbReference>
<evidence type="ECO:0000256" key="4">
    <source>
        <dbReference type="ARBA" id="ARBA00022553"/>
    </source>
</evidence>
<keyword evidence="7" id="KW-0547">Nucleotide-binding</keyword>
<evidence type="ECO:0000256" key="17">
    <source>
        <dbReference type="SAM" id="Coils"/>
    </source>
</evidence>
<reference evidence="24" key="1">
    <citation type="journal article" date="2016" name="Front. Microbiol.">
        <title>Molecular Keys to the Janthinobacterium and Duganella spp. Interaction with the Plant Pathogen Fusarium graminearum.</title>
        <authorList>
            <person name="Haack F.S."/>
            <person name="Poehlein A."/>
            <person name="Kroger C."/>
            <person name="Voigt C.A."/>
            <person name="Piepenbring M."/>
            <person name="Bode H.B."/>
            <person name="Daniel R."/>
            <person name="Schafer W."/>
            <person name="Streit W.R."/>
        </authorList>
    </citation>
    <scope>NUCLEOTIDE SEQUENCE [LARGE SCALE GENOMIC DNA]</scope>
    <source>
        <strain evidence="24">T54</strain>
    </source>
</reference>
<dbReference type="InterPro" id="IPR003660">
    <property type="entry name" value="HAMP_dom"/>
</dbReference>
<dbReference type="InterPro" id="IPR005467">
    <property type="entry name" value="His_kinase_dom"/>
</dbReference>
<evidence type="ECO:0000256" key="2">
    <source>
        <dbReference type="ARBA" id="ARBA00004370"/>
    </source>
</evidence>
<keyword evidence="4 16" id="KW-0597">Phosphoprotein</keyword>
<dbReference type="CDD" id="cd00130">
    <property type="entry name" value="PAS"/>
    <property type="match status" value="1"/>
</dbReference>
<comment type="subunit">
    <text evidence="13">At low DSF concentrations, interacts with RpfF.</text>
</comment>
<dbReference type="InterPro" id="IPR035965">
    <property type="entry name" value="PAS-like_dom_sf"/>
</dbReference>
<dbReference type="InterPro" id="IPR036097">
    <property type="entry name" value="HisK_dim/P_sf"/>
</dbReference>
<dbReference type="InterPro" id="IPR013656">
    <property type="entry name" value="PAS_4"/>
</dbReference>
<keyword evidence="24" id="KW-1185">Reference proteome</keyword>
<evidence type="ECO:0000256" key="15">
    <source>
        <dbReference type="ARBA" id="ARBA00070152"/>
    </source>
</evidence>
<dbReference type="FunFam" id="1.10.287.130:FF:000002">
    <property type="entry name" value="Two-component osmosensing histidine kinase"/>
    <property type="match status" value="1"/>
</dbReference>
<dbReference type="PROSITE" id="PS50109">
    <property type="entry name" value="HIS_KIN"/>
    <property type="match status" value="1"/>
</dbReference>
<dbReference type="Gene3D" id="3.30.450.20">
    <property type="entry name" value="PAS domain"/>
    <property type="match status" value="2"/>
</dbReference>
<dbReference type="GO" id="GO:0000155">
    <property type="term" value="F:phosphorelay sensor kinase activity"/>
    <property type="evidence" value="ECO:0007669"/>
    <property type="project" value="InterPro"/>
</dbReference>
<evidence type="ECO:0000256" key="3">
    <source>
        <dbReference type="ARBA" id="ARBA00012438"/>
    </source>
</evidence>
<dbReference type="SUPFAM" id="SSF55785">
    <property type="entry name" value="PYP-like sensor domain (PAS domain)"/>
    <property type="match status" value="1"/>
</dbReference>
<evidence type="ECO:0000256" key="10">
    <source>
        <dbReference type="ARBA" id="ARBA00023012"/>
    </source>
</evidence>
<keyword evidence="11" id="KW-0843">Virulence</keyword>